<dbReference type="RefSeq" id="WP_074252209.1">
    <property type="nucleotide sequence ID" value="NZ_CP065265.1"/>
</dbReference>
<evidence type="ECO:0000313" key="3">
    <source>
        <dbReference type="Proteomes" id="UP000185183"/>
    </source>
</evidence>
<reference evidence="2 3" key="1">
    <citation type="submission" date="2016-11" db="EMBL/GenBank/DDBJ databases">
        <authorList>
            <consortium name="Pathogen Informatics"/>
        </authorList>
    </citation>
    <scope>NUCLEOTIDE SEQUENCE [LARGE SCALE GENOMIC DNA]</scope>
    <source>
        <strain evidence="2 3">968</strain>
    </source>
</reference>
<accession>A0A9Q7SBN6</accession>
<dbReference type="InterPro" id="IPR003399">
    <property type="entry name" value="Mce/MlaD"/>
</dbReference>
<dbReference type="GO" id="GO:0005576">
    <property type="term" value="C:extracellular region"/>
    <property type="evidence" value="ECO:0007669"/>
    <property type="project" value="TreeGrafter"/>
</dbReference>
<dbReference type="PROSITE" id="PS51257">
    <property type="entry name" value="PROKAR_LIPOPROTEIN"/>
    <property type="match status" value="1"/>
</dbReference>
<dbReference type="Proteomes" id="UP000185183">
    <property type="component" value="Unassembled WGS sequence"/>
</dbReference>
<dbReference type="Pfam" id="PF02470">
    <property type="entry name" value="MlaD"/>
    <property type="match status" value="1"/>
</dbReference>
<dbReference type="PANTHER" id="PTHR33371:SF15">
    <property type="entry name" value="LIPOPROTEIN LPRN"/>
    <property type="match status" value="1"/>
</dbReference>
<evidence type="ECO:0000313" key="2">
    <source>
        <dbReference type="EMBL" id="SHW98586.1"/>
    </source>
</evidence>
<dbReference type="EMBL" id="FSFA01000001">
    <property type="protein sequence ID" value="SHW98586.1"/>
    <property type="molecule type" value="Genomic_DNA"/>
</dbReference>
<gene>
    <name evidence="2" type="ORF">SAMEA2275694_01139</name>
</gene>
<comment type="caution">
    <text evidence="2">The sequence shown here is derived from an EMBL/GenBank/DDBJ whole genome shotgun (WGS) entry which is preliminary data.</text>
</comment>
<evidence type="ECO:0000259" key="1">
    <source>
        <dbReference type="Pfam" id="PF02470"/>
    </source>
</evidence>
<dbReference type="InterPro" id="IPR052336">
    <property type="entry name" value="MlaD_Phospholipid_Transporter"/>
</dbReference>
<dbReference type="AlphaFoldDB" id="A0A9Q7SBN6"/>
<proteinExistence type="predicted"/>
<feature type="domain" description="Mce/MlaD" evidence="1">
    <location>
        <begin position="45"/>
        <end position="117"/>
    </location>
</feature>
<sequence>MKPSPKRALSVGIVWILAVATVTAGCGLNPVKMRPPTLSESQVIPVVIEFSNALNLPLGAKVSYGGNAVGSVRSVRLDNGVVAVAADVDASAAVPSDATAAIVQDTVLGDSYVSLNKPTGTDTAEVTPALAAGARIPISRTRPPNSIEDMMVTLSSFIGSGSFQRLQGMLRQVNASMPQDIEDLRRVSSTIARDIRSLAGNTSGLDRSIDNLSRLASTLKNNAAYVEDFTSAASVDFWSKFWGVVGSVVGLLGSLGDLLFKGVWIVPFLDSVSTALEQTGPPGGGSSIDTFTNQTLLPFLLDPQVQITQAVTPDGTDRTADTRRVLAQLGALR</sequence>
<name>A0A9Q7SBN6_9MYCO</name>
<protein>
    <submittedName>
        <fullName evidence="2">Mce family protein</fullName>
    </submittedName>
</protein>
<organism evidence="2 3">
    <name type="scientific">Mycobacteroides abscessus subsp. bolletii</name>
    <dbReference type="NCBI Taxonomy" id="319705"/>
    <lineage>
        <taxon>Bacteria</taxon>
        <taxon>Bacillati</taxon>
        <taxon>Actinomycetota</taxon>
        <taxon>Actinomycetes</taxon>
        <taxon>Mycobacteriales</taxon>
        <taxon>Mycobacteriaceae</taxon>
        <taxon>Mycobacteroides</taxon>
        <taxon>Mycobacteroides abscessus</taxon>
    </lineage>
</organism>
<dbReference type="PANTHER" id="PTHR33371">
    <property type="entry name" value="INTERMEMBRANE PHOSPHOLIPID TRANSPORT SYSTEM BINDING PROTEIN MLAD-RELATED"/>
    <property type="match status" value="1"/>
</dbReference>